<evidence type="ECO:0000256" key="4">
    <source>
        <dbReference type="ARBA" id="ARBA00022692"/>
    </source>
</evidence>
<dbReference type="Proteomes" id="UP000461585">
    <property type="component" value="Unassembled WGS sequence"/>
</dbReference>
<gene>
    <name evidence="8" type="ORF">GXN74_02780</name>
</gene>
<evidence type="ECO:0000256" key="1">
    <source>
        <dbReference type="ARBA" id="ARBA00004651"/>
    </source>
</evidence>
<dbReference type="InterPro" id="IPR003370">
    <property type="entry name" value="Chromate_transpt"/>
</dbReference>
<comment type="caution">
    <text evidence="8">The sequence shown here is derived from an EMBL/GenBank/DDBJ whole genome shotgun (WGS) entry which is preliminary data.</text>
</comment>
<protein>
    <submittedName>
        <fullName evidence="8">Chromate transporter</fullName>
    </submittedName>
</protein>
<dbReference type="GO" id="GO:0005886">
    <property type="term" value="C:plasma membrane"/>
    <property type="evidence" value="ECO:0007669"/>
    <property type="project" value="UniProtKB-SubCell"/>
</dbReference>
<keyword evidence="9" id="KW-1185">Reference proteome</keyword>
<accession>A0A7X5KM80</accession>
<dbReference type="EMBL" id="JAAEEH010000004">
    <property type="protein sequence ID" value="NDL66674.1"/>
    <property type="molecule type" value="Genomic_DNA"/>
</dbReference>
<evidence type="ECO:0000313" key="9">
    <source>
        <dbReference type="Proteomes" id="UP000461585"/>
    </source>
</evidence>
<dbReference type="AlphaFoldDB" id="A0A7X5KM80"/>
<evidence type="ECO:0000313" key="8">
    <source>
        <dbReference type="EMBL" id="NDL66674.1"/>
    </source>
</evidence>
<keyword evidence="5 7" id="KW-1133">Transmembrane helix</keyword>
<comment type="subcellular location">
    <subcellularLocation>
        <location evidence="1">Cell membrane</location>
        <topology evidence="1">Multi-pass membrane protein</topology>
    </subcellularLocation>
</comment>
<organism evidence="8 9">
    <name type="scientific">Anaerotalea alkaliphila</name>
    <dbReference type="NCBI Taxonomy" id="2662126"/>
    <lineage>
        <taxon>Bacteria</taxon>
        <taxon>Bacillati</taxon>
        <taxon>Bacillota</taxon>
        <taxon>Clostridia</taxon>
        <taxon>Eubacteriales</taxon>
        <taxon>Anaerotalea</taxon>
    </lineage>
</organism>
<dbReference type="Pfam" id="PF02417">
    <property type="entry name" value="Chromate_transp"/>
    <property type="match status" value="1"/>
</dbReference>
<dbReference type="PANTHER" id="PTHR43663:SF1">
    <property type="entry name" value="CHROMATE TRANSPORTER"/>
    <property type="match status" value="1"/>
</dbReference>
<evidence type="ECO:0000256" key="2">
    <source>
        <dbReference type="ARBA" id="ARBA00005262"/>
    </source>
</evidence>
<evidence type="ECO:0000256" key="7">
    <source>
        <dbReference type="SAM" id="Phobius"/>
    </source>
</evidence>
<sequence length="183" mass="19770">MKMWLRLYMIFFKIGLVTIGGGYTMLPIIERELVVRHRLAGHDAVLDSFAMAQSIPGIVAVNTATLLGYRIGKTSKAIACFLGVITPSIIIISLIALAYGGASRIPWIEKALQGVRVAVLALLMVTVWRLLRRTVRDWFQAAVAGGAFLALLLFPVSPIAVIVGGGAASVCYYRWREGGSHAG</sequence>
<dbReference type="InterPro" id="IPR052518">
    <property type="entry name" value="CHR_Transporter"/>
</dbReference>
<proteinExistence type="inferred from homology"/>
<dbReference type="GO" id="GO:0015109">
    <property type="term" value="F:chromate transmembrane transporter activity"/>
    <property type="evidence" value="ECO:0007669"/>
    <property type="project" value="InterPro"/>
</dbReference>
<feature type="transmembrane region" description="Helical" evidence="7">
    <location>
        <begin position="143"/>
        <end position="175"/>
    </location>
</feature>
<feature type="transmembrane region" description="Helical" evidence="7">
    <location>
        <begin position="49"/>
        <end position="71"/>
    </location>
</feature>
<evidence type="ECO:0000256" key="6">
    <source>
        <dbReference type="ARBA" id="ARBA00023136"/>
    </source>
</evidence>
<keyword evidence="6 7" id="KW-0472">Membrane</keyword>
<evidence type="ECO:0000256" key="5">
    <source>
        <dbReference type="ARBA" id="ARBA00022989"/>
    </source>
</evidence>
<feature type="transmembrane region" description="Helical" evidence="7">
    <location>
        <begin position="78"/>
        <end position="99"/>
    </location>
</feature>
<reference evidence="8 9" key="1">
    <citation type="submission" date="2020-01" db="EMBL/GenBank/DDBJ databases">
        <title>Anaeroalcalibacter tamaniensis gen. nov., sp. nov., moderately halophilic strictly anaerobic fermenter bacterium from mud volcano of Taman peninsula.</title>
        <authorList>
            <person name="Frolova A."/>
            <person name="Merkel A.Y."/>
            <person name="Slobodkin A.I."/>
        </authorList>
    </citation>
    <scope>NUCLEOTIDE SEQUENCE [LARGE SCALE GENOMIC DNA]</scope>
    <source>
        <strain evidence="8 9">F-3ap</strain>
    </source>
</reference>
<dbReference type="PANTHER" id="PTHR43663">
    <property type="entry name" value="CHROMATE TRANSPORT PROTEIN-RELATED"/>
    <property type="match status" value="1"/>
</dbReference>
<feature type="transmembrane region" description="Helical" evidence="7">
    <location>
        <begin position="111"/>
        <end position="131"/>
    </location>
</feature>
<name>A0A7X5KM80_9FIRM</name>
<evidence type="ECO:0000256" key="3">
    <source>
        <dbReference type="ARBA" id="ARBA00022475"/>
    </source>
</evidence>
<keyword evidence="4 7" id="KW-0812">Transmembrane</keyword>
<comment type="similarity">
    <text evidence="2">Belongs to the chromate ion transporter (CHR) (TC 2.A.51) family.</text>
</comment>
<feature type="transmembrane region" description="Helical" evidence="7">
    <location>
        <begin position="7"/>
        <end position="29"/>
    </location>
</feature>
<keyword evidence="3" id="KW-1003">Cell membrane</keyword>